<dbReference type="RefSeq" id="WP_155951113.1">
    <property type="nucleotide sequence ID" value="NZ_CP015363.1"/>
</dbReference>
<proteinExistence type="predicted"/>
<dbReference type="AlphaFoldDB" id="A0A1V0N3X1"/>
<name>A0A1V0N3X1_9ARCH</name>
<dbReference type="EMBL" id="CP015363">
    <property type="protein sequence ID" value="ARD84776.1"/>
    <property type="molecule type" value="Genomic_DNA"/>
</dbReference>
<organism evidence="1 2">
    <name type="scientific">Ferroplasma acidiphilum</name>
    <dbReference type="NCBI Taxonomy" id="74969"/>
    <lineage>
        <taxon>Archaea</taxon>
        <taxon>Methanobacteriati</taxon>
        <taxon>Thermoplasmatota</taxon>
        <taxon>Thermoplasmata</taxon>
        <taxon>Thermoplasmatales</taxon>
        <taxon>Ferroplasmaceae</taxon>
        <taxon>Ferroplasma</taxon>
    </lineage>
</organism>
<reference evidence="1 2" key="1">
    <citation type="submission" date="2011-10" db="EMBL/GenBank/DDBJ databases">
        <title>Metabolic and evolutionary patterns in the extreme acidophile Ferroplasma acidiphilum.</title>
        <authorList>
            <person name="Golyshina O.V."/>
            <person name="Kozyavkin S.A."/>
            <person name="Tatusov R.L."/>
            <person name="Slesarev A.I."/>
            <person name="Golyshin P.N."/>
        </authorList>
    </citation>
    <scope>NUCLEOTIDE SEQUENCE [LARGE SCALE GENOMIC DNA]</scope>
    <source>
        <strain evidence="2">Y</strain>
    </source>
</reference>
<dbReference type="KEGG" id="fai:FAD_0882"/>
<accession>A0A1V0N3X1</accession>
<dbReference type="GeneID" id="31676386"/>
<sequence length="69" mass="7701">MGILKNIKEHTKKEAVNNYSVSDVNKIVTLLLNANSVKIRNKPKMGEQCVPSVDLITGKLVYQCTVDKK</sequence>
<evidence type="ECO:0000313" key="1">
    <source>
        <dbReference type="EMBL" id="ARD84776.1"/>
    </source>
</evidence>
<protein>
    <submittedName>
        <fullName evidence="1">Uncharacterized protein</fullName>
    </submittedName>
</protein>
<evidence type="ECO:0000313" key="2">
    <source>
        <dbReference type="Proteomes" id="UP000192050"/>
    </source>
</evidence>
<gene>
    <name evidence="1" type="ORF">FAD_0882</name>
</gene>
<keyword evidence="2" id="KW-1185">Reference proteome</keyword>
<dbReference type="Proteomes" id="UP000192050">
    <property type="component" value="Chromosome"/>
</dbReference>